<comment type="caution">
    <text evidence="1">The sequence shown here is derived from an EMBL/GenBank/DDBJ whole genome shotgun (WGS) entry which is preliminary data.</text>
</comment>
<sequence>AFAPIPSILFINYMTDTYVSRLFMYLPPSLRYNPKQRKVFNPYVLQASGDPIITIEMYDWLTRRVEIDVKLSELKDFPKKKSLVTWIKDTSDKSGKNKFYVAKGLMNQDPFSKGLVEWIEKNSNTISITKATNKD</sequence>
<evidence type="ECO:0000313" key="2">
    <source>
        <dbReference type="Proteomes" id="UP000789860"/>
    </source>
</evidence>
<feature type="non-terminal residue" evidence="1">
    <location>
        <position position="1"/>
    </location>
</feature>
<evidence type="ECO:0000313" key="1">
    <source>
        <dbReference type="EMBL" id="CAG8620910.1"/>
    </source>
</evidence>
<accession>A0ACA9N685</accession>
<dbReference type="Proteomes" id="UP000789860">
    <property type="component" value="Unassembled WGS sequence"/>
</dbReference>
<protein>
    <submittedName>
        <fullName evidence="1">3124_t:CDS:1</fullName>
    </submittedName>
</protein>
<proteinExistence type="predicted"/>
<dbReference type="EMBL" id="CAJVPM010017642">
    <property type="protein sequence ID" value="CAG8620910.1"/>
    <property type="molecule type" value="Genomic_DNA"/>
</dbReference>
<keyword evidence="2" id="KW-1185">Reference proteome</keyword>
<name>A0ACA9N685_9GLOM</name>
<organism evidence="1 2">
    <name type="scientific">Scutellospora calospora</name>
    <dbReference type="NCBI Taxonomy" id="85575"/>
    <lineage>
        <taxon>Eukaryota</taxon>
        <taxon>Fungi</taxon>
        <taxon>Fungi incertae sedis</taxon>
        <taxon>Mucoromycota</taxon>
        <taxon>Glomeromycotina</taxon>
        <taxon>Glomeromycetes</taxon>
        <taxon>Diversisporales</taxon>
        <taxon>Gigasporaceae</taxon>
        <taxon>Scutellospora</taxon>
    </lineage>
</organism>
<reference evidence="1" key="1">
    <citation type="submission" date="2021-06" db="EMBL/GenBank/DDBJ databases">
        <authorList>
            <person name="Kallberg Y."/>
            <person name="Tangrot J."/>
            <person name="Rosling A."/>
        </authorList>
    </citation>
    <scope>NUCLEOTIDE SEQUENCE</scope>
    <source>
        <strain evidence="1">AU212A</strain>
    </source>
</reference>
<gene>
    <name evidence="1" type="ORF">SCALOS_LOCUS7643</name>
</gene>